<evidence type="ECO:0000256" key="2">
    <source>
        <dbReference type="ARBA" id="ARBA00022840"/>
    </source>
</evidence>
<dbReference type="PROSITE" id="PS00107">
    <property type="entry name" value="PROTEIN_KINASE_ATP"/>
    <property type="match status" value="1"/>
</dbReference>
<dbReference type="InterPro" id="IPR027417">
    <property type="entry name" value="P-loop_NTPase"/>
</dbReference>
<keyword evidence="9" id="KW-1185">Reference proteome</keyword>
<dbReference type="InterPro" id="IPR017441">
    <property type="entry name" value="Protein_kinase_ATP_BS"/>
</dbReference>
<feature type="domain" description="Protein kinase" evidence="7">
    <location>
        <begin position="255"/>
        <end position="530"/>
    </location>
</feature>
<dbReference type="SUPFAM" id="SSF56112">
    <property type="entry name" value="Protein kinase-like (PK-like)"/>
    <property type="match status" value="2"/>
</dbReference>
<feature type="compositionally biased region" description="Basic and acidic residues" evidence="5">
    <location>
        <begin position="36"/>
        <end position="48"/>
    </location>
</feature>
<dbReference type="NCBIfam" id="TIGR00231">
    <property type="entry name" value="small_GTP"/>
    <property type="match status" value="1"/>
</dbReference>
<dbReference type="CDD" id="cd00154">
    <property type="entry name" value="Rab"/>
    <property type="match status" value="1"/>
</dbReference>
<dbReference type="InterPro" id="IPR005225">
    <property type="entry name" value="Small_GTP-bd"/>
</dbReference>
<keyword evidence="6" id="KW-0472">Membrane</keyword>
<dbReference type="Proteomes" id="UP001642483">
    <property type="component" value="Unassembled WGS sequence"/>
</dbReference>
<keyword evidence="2 3" id="KW-0067">ATP-binding</keyword>
<dbReference type="InterPro" id="IPR051681">
    <property type="entry name" value="Ser/Thr_Kinases-Pseudokinases"/>
</dbReference>
<organism evidence="8 9">
    <name type="scientific">Clavelina lepadiformis</name>
    <name type="common">Light-bulb sea squirt</name>
    <name type="synonym">Ascidia lepadiformis</name>
    <dbReference type="NCBI Taxonomy" id="159417"/>
    <lineage>
        <taxon>Eukaryota</taxon>
        <taxon>Metazoa</taxon>
        <taxon>Chordata</taxon>
        <taxon>Tunicata</taxon>
        <taxon>Ascidiacea</taxon>
        <taxon>Aplousobranchia</taxon>
        <taxon>Clavelinidae</taxon>
        <taxon>Clavelina</taxon>
    </lineage>
</organism>
<dbReference type="InterPro" id="IPR008271">
    <property type="entry name" value="Ser/Thr_kinase_AS"/>
</dbReference>
<feature type="transmembrane region" description="Helical" evidence="6">
    <location>
        <begin position="69"/>
        <end position="88"/>
    </location>
</feature>
<dbReference type="Pfam" id="PF00069">
    <property type="entry name" value="Pkinase"/>
    <property type="match status" value="2"/>
</dbReference>
<evidence type="ECO:0000256" key="5">
    <source>
        <dbReference type="SAM" id="MobiDB-lite"/>
    </source>
</evidence>
<feature type="binding site" evidence="3">
    <location>
        <position position="658"/>
    </location>
    <ligand>
        <name>ATP</name>
        <dbReference type="ChEBI" id="CHEBI:30616"/>
    </ligand>
</feature>
<keyword evidence="4" id="KW-0175">Coiled coil</keyword>
<feature type="region of interest" description="Disordered" evidence="5">
    <location>
        <begin position="1170"/>
        <end position="1211"/>
    </location>
</feature>
<reference evidence="8 9" key="1">
    <citation type="submission" date="2024-02" db="EMBL/GenBank/DDBJ databases">
        <authorList>
            <person name="Daric V."/>
            <person name="Darras S."/>
        </authorList>
    </citation>
    <scope>NUCLEOTIDE SEQUENCE [LARGE SCALE GENOMIC DNA]</scope>
</reference>
<feature type="coiled-coil region" evidence="4">
    <location>
        <begin position="527"/>
        <end position="554"/>
    </location>
</feature>
<evidence type="ECO:0000313" key="8">
    <source>
        <dbReference type="EMBL" id="CAK8679994.1"/>
    </source>
</evidence>
<evidence type="ECO:0000259" key="7">
    <source>
        <dbReference type="PROSITE" id="PS50011"/>
    </source>
</evidence>
<proteinExistence type="predicted"/>
<evidence type="ECO:0000256" key="6">
    <source>
        <dbReference type="SAM" id="Phobius"/>
    </source>
</evidence>
<gene>
    <name evidence="8" type="ORF">CVLEPA_LOCUS10229</name>
</gene>
<dbReference type="EMBL" id="CAWYQH010000068">
    <property type="protein sequence ID" value="CAK8679994.1"/>
    <property type="molecule type" value="Genomic_DNA"/>
</dbReference>
<dbReference type="InterPro" id="IPR001806">
    <property type="entry name" value="Small_GTPase"/>
</dbReference>
<dbReference type="PANTHER" id="PTHR44329:SF291">
    <property type="entry name" value="PROTEIN KINASE DOMAIN-CONTAINING PROTEIN"/>
    <property type="match status" value="1"/>
</dbReference>
<feature type="region of interest" description="Disordered" evidence="5">
    <location>
        <begin position="1"/>
        <end position="48"/>
    </location>
</feature>
<dbReference type="PROSITE" id="PS51421">
    <property type="entry name" value="RAS"/>
    <property type="match status" value="1"/>
</dbReference>
<comment type="caution">
    <text evidence="8">The sequence shown here is derived from an EMBL/GenBank/DDBJ whole genome shotgun (WGS) entry which is preliminary data.</text>
</comment>
<feature type="region of interest" description="Disordered" evidence="5">
    <location>
        <begin position="953"/>
        <end position="975"/>
    </location>
</feature>
<dbReference type="SMART" id="SM00220">
    <property type="entry name" value="S_TKc"/>
    <property type="match status" value="2"/>
</dbReference>
<dbReference type="Gene3D" id="1.10.510.10">
    <property type="entry name" value="Transferase(Phosphotransferase) domain 1"/>
    <property type="match status" value="2"/>
</dbReference>
<sequence length="1211" mass="136129">MMNINIDEIAEPDGDPPVRRRQPDGNPPIRPVGPRQVDKAAARPQEAERRDAANIDLWNMRMNFEGKPAVIATGGLVAVGAYVVIRIVNNPSSLDRVFNYFERSCHCVLQRIGAGSLMIQLVTEGEDAQKEFLDAYFSNKMLSAIREIFEQELDLTVGDLTLERVGKVEGSRQDFDEIMEEAKLNLKNSSYLQTKSEIVLAQHQILEDESRILARTIPQKTDKQSTLDTIKKLQEDWKAKQLFAVYNAHEFLTSPDNSDLIRRGSFSILRNCFHKKLGKVAVECATNNYALNSVSDAKKVEMARDLSGLRHRNIVRILGITWWQDSVGIIWELVEGGSLHDLLMSDAVEDVPWASRFRIVKEMFHGLVYLHQYHLAEYAFHGDLKPTNILLTRNLLVKIASSSTVYSIFTENSNCYTLLYAPPEILQNPTSKKSSAHDIYSMGVILYDVITRHRAFSGVPHFIILQLIQNRGQKPDMKIISRVEGELSRQPDNLAIMNLLKNVMELCWSFDPKDRPDAPTVLNMLNKEFLKVNKQQLALEANSLKEQMSHYLKEEVSKVDKIPLDNFRPWFEKAVHVIGDRPDQLQNQTIFPADQQTEAPLPSSATTVTEIDLEDLSLPKHSSSDFMTSRDESYLLGRGGFGTVVRCELSHLGSVAAKCFNFSDVGKDLNSFIMDGFLHEVEVLRRLHHKHIVKVHGLTSWSSYAAIVMELAARGNLYDLILSKNIKVLPWELRLRILQQVASALNYLHHYDSEITIIHGDVKTANVLLNQNFEPKLTDFGSATIFSATDGVLSSSKQFTLLYSAPEFLLSPDKSKTTKMDVYSFSILGYEVITRRLAFFAEAKPNHVIAAQIKATGLKPESKHLHEIDDALTSQAVDRHIFHVLKDVVEVCWNTNPHERPDITSVYNWLTAELDNVDQSKIERQIQMLSRGLDVTRDQQKHVKMLPLDEWRPQMPTTTDVHDSDDGGETNTGDADFVTAEGTLSQPSVFSRKFDTVTQKSQLNILLVGDEGVGKSLCAARLCGIDGDTTASKPVLEVKQASVETDMDKSKVDLLIWDLAGSDVSKTVISNLPKFDGLVAVYDITNAKSFNNIPYWLRLTGNLFDEQMFGLLLGNKCDLEDERMIKEEEGEELAQLNGLQFFETSAKEAIKINFALIQLVSKISLEGASKVGSTSNKSKDIGYGRGIKQPADKPIQNLATTQNFSPLKLPD</sequence>
<dbReference type="SMART" id="SM00175">
    <property type="entry name" value="RAB"/>
    <property type="match status" value="1"/>
</dbReference>
<dbReference type="SUPFAM" id="SSF52540">
    <property type="entry name" value="P-loop containing nucleoside triphosphate hydrolases"/>
    <property type="match status" value="1"/>
</dbReference>
<evidence type="ECO:0000256" key="1">
    <source>
        <dbReference type="ARBA" id="ARBA00022741"/>
    </source>
</evidence>
<dbReference type="PROSITE" id="PS51419">
    <property type="entry name" value="RAB"/>
    <property type="match status" value="1"/>
</dbReference>
<dbReference type="PRINTS" id="PR00449">
    <property type="entry name" value="RASTRNSFRMNG"/>
</dbReference>
<keyword evidence="6" id="KW-1133">Transmembrane helix</keyword>
<evidence type="ECO:0000256" key="4">
    <source>
        <dbReference type="SAM" id="Coils"/>
    </source>
</evidence>
<evidence type="ECO:0000313" key="9">
    <source>
        <dbReference type="Proteomes" id="UP001642483"/>
    </source>
</evidence>
<accession>A0ABP0FK17</accession>
<dbReference type="PANTHER" id="PTHR44329">
    <property type="entry name" value="SERINE/THREONINE-PROTEIN KINASE TNNI3K-RELATED"/>
    <property type="match status" value="1"/>
</dbReference>
<dbReference type="PROSITE" id="PS50011">
    <property type="entry name" value="PROTEIN_KINASE_DOM"/>
    <property type="match status" value="2"/>
</dbReference>
<protein>
    <recommendedName>
        <fullName evidence="7">Protein kinase domain-containing protein</fullName>
    </recommendedName>
</protein>
<dbReference type="Pfam" id="PF00071">
    <property type="entry name" value="Ras"/>
    <property type="match status" value="1"/>
</dbReference>
<keyword evidence="1 3" id="KW-0547">Nucleotide-binding</keyword>
<feature type="domain" description="Protein kinase" evidence="7">
    <location>
        <begin position="630"/>
        <end position="910"/>
    </location>
</feature>
<evidence type="ECO:0000256" key="3">
    <source>
        <dbReference type="PROSITE-ProRule" id="PRU10141"/>
    </source>
</evidence>
<dbReference type="SMART" id="SM00173">
    <property type="entry name" value="RAS"/>
    <property type="match status" value="1"/>
</dbReference>
<keyword evidence="6" id="KW-0812">Transmembrane</keyword>
<dbReference type="PROSITE" id="PS00108">
    <property type="entry name" value="PROTEIN_KINASE_ST"/>
    <property type="match status" value="1"/>
</dbReference>
<dbReference type="Gene3D" id="3.40.50.300">
    <property type="entry name" value="P-loop containing nucleotide triphosphate hydrolases"/>
    <property type="match status" value="1"/>
</dbReference>
<name>A0ABP0FK17_CLALP</name>
<dbReference type="InterPro" id="IPR011009">
    <property type="entry name" value="Kinase-like_dom_sf"/>
</dbReference>
<dbReference type="InterPro" id="IPR000719">
    <property type="entry name" value="Prot_kinase_dom"/>
</dbReference>